<evidence type="ECO:0000313" key="1">
    <source>
        <dbReference type="EMBL" id="MBX04101.1"/>
    </source>
</evidence>
<sequence>MACRLGIEVKPVYLISNFTWEFVFLNLTQCRLFYDFQVAIVIGGRNFFCGDTWVTATGSDRRTIYQIGYYFHRTILFAILSHQIMLE</sequence>
<dbReference type="PANTHER" id="PTHR42833:SF1">
    <property type="entry name" value="UMP KINASE"/>
    <property type="match status" value="1"/>
</dbReference>
<proteinExistence type="predicted"/>
<dbReference type="EMBL" id="GGEC01023617">
    <property type="protein sequence ID" value="MBX04101.1"/>
    <property type="molecule type" value="Transcribed_RNA"/>
</dbReference>
<organism evidence="1">
    <name type="scientific">Rhizophora mucronata</name>
    <name type="common">Asiatic mangrove</name>
    <dbReference type="NCBI Taxonomy" id="61149"/>
    <lineage>
        <taxon>Eukaryota</taxon>
        <taxon>Viridiplantae</taxon>
        <taxon>Streptophyta</taxon>
        <taxon>Embryophyta</taxon>
        <taxon>Tracheophyta</taxon>
        <taxon>Spermatophyta</taxon>
        <taxon>Magnoliopsida</taxon>
        <taxon>eudicotyledons</taxon>
        <taxon>Gunneridae</taxon>
        <taxon>Pentapetalae</taxon>
        <taxon>rosids</taxon>
        <taxon>fabids</taxon>
        <taxon>Malpighiales</taxon>
        <taxon>Rhizophoraceae</taxon>
        <taxon>Rhizophora</taxon>
    </lineage>
</organism>
<dbReference type="GO" id="GO:0033862">
    <property type="term" value="F:UMP kinase activity"/>
    <property type="evidence" value="ECO:0007669"/>
    <property type="project" value="TreeGrafter"/>
</dbReference>
<dbReference type="PANTHER" id="PTHR42833">
    <property type="entry name" value="URIDYLATE KINASE"/>
    <property type="match status" value="1"/>
</dbReference>
<reference evidence="1" key="1">
    <citation type="submission" date="2018-02" db="EMBL/GenBank/DDBJ databases">
        <title>Rhizophora mucronata_Transcriptome.</title>
        <authorList>
            <person name="Meera S.P."/>
            <person name="Sreeshan A."/>
            <person name="Augustine A."/>
        </authorList>
    </citation>
    <scope>NUCLEOTIDE SEQUENCE</scope>
    <source>
        <tissue evidence="1">Leaf</tissue>
    </source>
</reference>
<dbReference type="GO" id="GO:0006225">
    <property type="term" value="P:UDP biosynthetic process"/>
    <property type="evidence" value="ECO:0007669"/>
    <property type="project" value="TreeGrafter"/>
</dbReference>
<protein>
    <submittedName>
        <fullName evidence="1">Uncharacterized protein</fullName>
    </submittedName>
</protein>
<name>A0A2P2KEJ2_RHIMU</name>
<dbReference type="AlphaFoldDB" id="A0A2P2KEJ2"/>
<accession>A0A2P2KEJ2</accession>